<proteinExistence type="inferred from homology"/>
<dbReference type="AlphaFoldDB" id="A0A3B3RY15"/>
<dbReference type="FunFam" id="1.10.3210.10:FF:000015">
    <property type="entry name" value="Deoxynucleoside triphosphate triphosphohydrolase SAMHD1"/>
    <property type="match status" value="1"/>
</dbReference>
<dbReference type="Proteomes" id="UP000261540">
    <property type="component" value="Unplaced"/>
</dbReference>
<dbReference type="Pfam" id="PF01966">
    <property type="entry name" value="HD"/>
    <property type="match status" value="1"/>
</dbReference>
<dbReference type="PANTHER" id="PTHR11373">
    <property type="entry name" value="DEOXYNUCLEOSIDE TRIPHOSPHATE TRIPHOSPHOHYDROLASE"/>
    <property type="match status" value="1"/>
</dbReference>
<reference evidence="3" key="2">
    <citation type="submission" date="2025-09" db="UniProtKB">
        <authorList>
            <consortium name="Ensembl"/>
        </authorList>
    </citation>
    <scope>IDENTIFICATION</scope>
</reference>
<dbReference type="CDD" id="cd00077">
    <property type="entry name" value="HDc"/>
    <property type="match status" value="1"/>
</dbReference>
<dbReference type="GO" id="GO:0008832">
    <property type="term" value="F:dGTPase activity"/>
    <property type="evidence" value="ECO:0007669"/>
    <property type="project" value="TreeGrafter"/>
</dbReference>
<dbReference type="InterPro" id="IPR003607">
    <property type="entry name" value="HD/PDEase_dom"/>
</dbReference>
<name>A0A3B3RY15_9TELE</name>
<dbReference type="GO" id="GO:0005634">
    <property type="term" value="C:nucleus"/>
    <property type="evidence" value="ECO:0007669"/>
    <property type="project" value="TreeGrafter"/>
</dbReference>
<dbReference type="InterPro" id="IPR050135">
    <property type="entry name" value="dGTPase-like"/>
</dbReference>
<evidence type="ECO:0000256" key="1">
    <source>
        <dbReference type="ARBA" id="ARBA00005776"/>
    </source>
</evidence>
<dbReference type="GO" id="GO:0006203">
    <property type="term" value="P:dGTP catabolic process"/>
    <property type="evidence" value="ECO:0007669"/>
    <property type="project" value="TreeGrafter"/>
</dbReference>
<dbReference type="STRING" id="1676925.ENSPKIP00000022661"/>
<accession>A0A3B3RY15</accession>
<dbReference type="Gene3D" id="1.10.3210.10">
    <property type="entry name" value="Hypothetical protein af1432"/>
    <property type="match status" value="1"/>
</dbReference>
<dbReference type="Gene3D" id="3.30.70.2760">
    <property type="match status" value="1"/>
</dbReference>
<evidence type="ECO:0000313" key="4">
    <source>
        <dbReference type="Proteomes" id="UP000261540"/>
    </source>
</evidence>
<dbReference type="PROSITE" id="PS51831">
    <property type="entry name" value="HD"/>
    <property type="match status" value="1"/>
</dbReference>
<dbReference type="Ensembl" id="ENSPKIT00000003331.1">
    <property type="protein sequence ID" value="ENSPKIP00000022661.1"/>
    <property type="gene ID" value="ENSPKIG00000006484.1"/>
</dbReference>
<dbReference type="PANTHER" id="PTHR11373:SF4">
    <property type="entry name" value="DEOXYNUCLEOSIDE TRIPHOSPHATE TRIPHOSPHOHYDROLASE SAMHD1"/>
    <property type="match status" value="1"/>
</dbReference>
<evidence type="ECO:0000313" key="3">
    <source>
        <dbReference type="Ensembl" id="ENSPKIP00000022661.1"/>
    </source>
</evidence>
<dbReference type="SUPFAM" id="SSF109604">
    <property type="entry name" value="HD-domain/PDEase-like"/>
    <property type="match status" value="1"/>
</dbReference>
<evidence type="ECO:0000259" key="2">
    <source>
        <dbReference type="PROSITE" id="PS51831"/>
    </source>
</evidence>
<dbReference type="SMART" id="SM00471">
    <property type="entry name" value="HDc"/>
    <property type="match status" value="1"/>
</dbReference>
<dbReference type="GeneTree" id="ENSGT00390000013867"/>
<protein>
    <submittedName>
        <fullName evidence="3">SAM domain and HD domain 1</fullName>
    </submittedName>
</protein>
<organism evidence="3 4">
    <name type="scientific">Paramormyrops kingsleyae</name>
    <dbReference type="NCBI Taxonomy" id="1676925"/>
    <lineage>
        <taxon>Eukaryota</taxon>
        <taxon>Metazoa</taxon>
        <taxon>Chordata</taxon>
        <taxon>Craniata</taxon>
        <taxon>Vertebrata</taxon>
        <taxon>Euteleostomi</taxon>
        <taxon>Actinopterygii</taxon>
        <taxon>Neopterygii</taxon>
        <taxon>Teleostei</taxon>
        <taxon>Osteoglossocephala</taxon>
        <taxon>Osteoglossomorpha</taxon>
        <taxon>Osteoglossiformes</taxon>
        <taxon>Mormyridae</taxon>
        <taxon>Paramormyrops</taxon>
    </lineage>
</organism>
<dbReference type="InterPro" id="IPR006674">
    <property type="entry name" value="HD_domain"/>
</dbReference>
<reference evidence="3" key="1">
    <citation type="submission" date="2025-08" db="UniProtKB">
        <authorList>
            <consortium name="Ensembl"/>
        </authorList>
    </citation>
    <scope>IDENTIFICATION</scope>
</reference>
<sequence>MQQRTVLNDNGSQKYSLNSGGYQGCQLLLAGWDEIFNLRQVCAFIYMYVGPSQRCSRPSQLVNDPIHGHIELHHLLVRIIDTPQFQRLRYIKHHNHFEHSIGVAHLAGQLVRALSERQPGLDISERDKLCVEIAGLCHDLGHGPFSHMFDGMFIPKMRPGLNWKHEKASVDMFDHMVEVNGLKGVMEQYGLKLPEDLDFIKEQIAGPLEPPSSLSQDQAWKYKGRPESKSFLYDIVANKTNGIDVDKWDYFARDCHHLGIQNNFDYKRFLKLARVCDVDGKMHICTRDKEAHNLYDMFHTRHRLHQKAYQHRVVHIIQRMISEAFEKADKFIQISGSDGQMFTLSTAIDDMEAYTKLTDHVFHEILNSTEQNLAEARMILEKIESRKHYRLVFEKRRPPSTVTKVNNHRLTLRGGRFREIRMDYGMKEENPINRMRFYSKDDPDRAITITKDQVSAILPERFSETVIRVYCKNTDEKSMSRARKFFKDYNPTTNKYQLAICYPFNMSVRGANWQPVLSTARNTFITSAPDLEAEGPATPPPCIHTHIHNGLAQCIF</sequence>
<dbReference type="GO" id="GO:0051607">
    <property type="term" value="P:defense response to virus"/>
    <property type="evidence" value="ECO:0007669"/>
    <property type="project" value="TreeGrafter"/>
</dbReference>
<dbReference type="GO" id="GO:0045088">
    <property type="term" value="P:regulation of innate immune response"/>
    <property type="evidence" value="ECO:0007669"/>
    <property type="project" value="TreeGrafter"/>
</dbReference>
<feature type="domain" description="HD" evidence="2">
    <location>
        <begin position="96"/>
        <end position="251"/>
    </location>
</feature>
<keyword evidence="4" id="KW-1185">Reference proteome</keyword>
<comment type="similarity">
    <text evidence="1">Belongs to the SAMHD1 family.</text>
</comment>